<organism evidence="1 2">
    <name type="scientific">Rhamnusium bicolor</name>
    <dbReference type="NCBI Taxonomy" id="1586634"/>
    <lineage>
        <taxon>Eukaryota</taxon>
        <taxon>Metazoa</taxon>
        <taxon>Ecdysozoa</taxon>
        <taxon>Arthropoda</taxon>
        <taxon>Hexapoda</taxon>
        <taxon>Insecta</taxon>
        <taxon>Pterygota</taxon>
        <taxon>Neoptera</taxon>
        <taxon>Endopterygota</taxon>
        <taxon>Coleoptera</taxon>
        <taxon>Polyphaga</taxon>
        <taxon>Cucujiformia</taxon>
        <taxon>Chrysomeloidea</taxon>
        <taxon>Cerambycidae</taxon>
        <taxon>Lepturinae</taxon>
        <taxon>Rhagiini</taxon>
        <taxon>Rhamnusium</taxon>
    </lineage>
</organism>
<accession>A0AAV8WMY9</accession>
<gene>
    <name evidence="1" type="ORF">NQ314_020002</name>
</gene>
<dbReference type="EMBL" id="JANEYF010005625">
    <property type="protein sequence ID" value="KAJ8927507.1"/>
    <property type="molecule type" value="Genomic_DNA"/>
</dbReference>
<dbReference type="AlphaFoldDB" id="A0AAV8WMY9"/>
<evidence type="ECO:0000313" key="2">
    <source>
        <dbReference type="Proteomes" id="UP001162156"/>
    </source>
</evidence>
<reference evidence="1" key="1">
    <citation type="journal article" date="2023" name="Insect Mol. Biol.">
        <title>Genome sequencing provides insights into the evolution of gene families encoding plant cell wall-degrading enzymes in longhorned beetles.</title>
        <authorList>
            <person name="Shin N.R."/>
            <person name="Okamura Y."/>
            <person name="Kirsch R."/>
            <person name="Pauchet Y."/>
        </authorList>
    </citation>
    <scope>NUCLEOTIDE SEQUENCE</scope>
    <source>
        <strain evidence="1">RBIC_L_NR</strain>
    </source>
</reference>
<dbReference type="Proteomes" id="UP001162156">
    <property type="component" value="Unassembled WGS sequence"/>
</dbReference>
<proteinExistence type="predicted"/>
<name>A0AAV8WMY9_9CUCU</name>
<sequence length="100" mass="11697">MVYLEKKLIKILHNFTNKIIKIKSRNFENFDVSCNEEFNYSKRKKLVMLDLLLKEKISDGLIDDRGIQDEVNTFMFAVKILNLYVINIVCSCSTIACIML</sequence>
<keyword evidence="2" id="KW-1185">Reference proteome</keyword>
<comment type="caution">
    <text evidence="1">The sequence shown here is derived from an EMBL/GenBank/DDBJ whole genome shotgun (WGS) entry which is preliminary data.</text>
</comment>
<protein>
    <submittedName>
        <fullName evidence="1">Uncharacterized protein</fullName>
    </submittedName>
</protein>
<evidence type="ECO:0000313" key="1">
    <source>
        <dbReference type="EMBL" id="KAJ8927507.1"/>
    </source>
</evidence>